<dbReference type="Pfam" id="PF03737">
    <property type="entry name" value="RraA-like"/>
    <property type="match status" value="1"/>
</dbReference>
<dbReference type="SUPFAM" id="SSF89562">
    <property type="entry name" value="RraA-like"/>
    <property type="match status" value="1"/>
</dbReference>
<evidence type="ECO:0008006" key="3">
    <source>
        <dbReference type="Google" id="ProtNLM"/>
    </source>
</evidence>
<comment type="caution">
    <text evidence="1">The sequence shown here is derived from an EMBL/GenBank/DDBJ whole genome shotgun (WGS) entry which is preliminary data.</text>
</comment>
<sequence>MAQQNALKAIGRFASCDVADALVKLGHPYGGYMHGIKMFSPVAQGGDTKIFGPAYTVLMVDTNDKTSPTPSSHFVDNIPDGSVVMISQPRNLFTACWGGLMATRAQKLGAKGIVIDGNFRDINEHRELGMPMFARAIAAPGSASFTRSAAFNVPIHFTSETQIRPLTIKPGDYILADADGVVAVPPEKAEECLALVEERARIDEQTLAALKAGEAMGPVIARLRK</sequence>
<dbReference type="PANTHER" id="PTHR33254:SF28">
    <property type="entry name" value="4-HYDROXY-4-METHYL-2-OXOGLUTARATE ALDOLASE"/>
    <property type="match status" value="1"/>
</dbReference>
<dbReference type="InterPro" id="IPR005493">
    <property type="entry name" value="RraA/RraA-like"/>
</dbReference>
<keyword evidence="2" id="KW-1185">Reference proteome</keyword>
<evidence type="ECO:0000313" key="1">
    <source>
        <dbReference type="EMBL" id="KAK4505932.1"/>
    </source>
</evidence>
<dbReference type="InterPro" id="IPR036704">
    <property type="entry name" value="RraA/RraA-like_sf"/>
</dbReference>
<dbReference type="PANTHER" id="PTHR33254">
    <property type="entry name" value="4-HYDROXY-4-METHYL-2-OXOGLUTARATE ALDOLASE 3-RELATED"/>
    <property type="match status" value="1"/>
</dbReference>
<dbReference type="Gene3D" id="3.50.30.40">
    <property type="entry name" value="Ribonuclease E inhibitor RraA/RraA-like"/>
    <property type="match status" value="1"/>
</dbReference>
<accession>A0ABR0EWE1</accession>
<reference evidence="1 2" key="1">
    <citation type="journal article" date="2023" name="G3 (Bethesda)">
        <title>A chromosome-level genome assembly of Zasmidium syzygii isolated from banana leaves.</title>
        <authorList>
            <person name="van Westerhoven A.C."/>
            <person name="Mehrabi R."/>
            <person name="Talebi R."/>
            <person name="Steentjes M.B.F."/>
            <person name="Corcolon B."/>
            <person name="Chong P.A."/>
            <person name="Kema G.H.J."/>
            <person name="Seidl M.F."/>
        </authorList>
    </citation>
    <scope>NUCLEOTIDE SEQUENCE [LARGE SCALE GENOMIC DNA]</scope>
    <source>
        <strain evidence="1 2">P124</strain>
    </source>
</reference>
<proteinExistence type="predicted"/>
<evidence type="ECO:0000313" key="2">
    <source>
        <dbReference type="Proteomes" id="UP001305779"/>
    </source>
</evidence>
<dbReference type="Proteomes" id="UP001305779">
    <property type="component" value="Unassembled WGS sequence"/>
</dbReference>
<gene>
    <name evidence="1" type="ORF">PRZ48_003897</name>
</gene>
<name>A0ABR0EWE1_ZASCE</name>
<organism evidence="1 2">
    <name type="scientific">Zasmidium cellare</name>
    <name type="common">Wine cellar mold</name>
    <name type="synonym">Racodium cellare</name>
    <dbReference type="NCBI Taxonomy" id="395010"/>
    <lineage>
        <taxon>Eukaryota</taxon>
        <taxon>Fungi</taxon>
        <taxon>Dikarya</taxon>
        <taxon>Ascomycota</taxon>
        <taxon>Pezizomycotina</taxon>
        <taxon>Dothideomycetes</taxon>
        <taxon>Dothideomycetidae</taxon>
        <taxon>Mycosphaerellales</taxon>
        <taxon>Mycosphaerellaceae</taxon>
        <taxon>Zasmidium</taxon>
    </lineage>
</organism>
<dbReference type="CDD" id="cd16841">
    <property type="entry name" value="RraA_family"/>
    <property type="match status" value="1"/>
</dbReference>
<protein>
    <recommendedName>
        <fullName evidence="3">RraA-like protein</fullName>
    </recommendedName>
</protein>
<dbReference type="EMBL" id="JAXOVC010000002">
    <property type="protein sequence ID" value="KAK4505932.1"/>
    <property type="molecule type" value="Genomic_DNA"/>
</dbReference>